<dbReference type="SMART" id="SM00349">
    <property type="entry name" value="KRAB"/>
    <property type="match status" value="1"/>
</dbReference>
<dbReference type="AlphaFoldDB" id="A0A8C6QWX4"/>
<dbReference type="InterPro" id="IPR050169">
    <property type="entry name" value="Krueppel_C2H2_ZnF"/>
</dbReference>
<dbReference type="OMA" id="PWVIREE"/>
<evidence type="ECO:0000259" key="1">
    <source>
        <dbReference type="PROSITE" id="PS50805"/>
    </source>
</evidence>
<dbReference type="Ensembl" id="ENSNGAT00000015603.1">
    <property type="protein sequence ID" value="ENSNGAP00000010081.1"/>
    <property type="gene ID" value="ENSNGAG00000012601.1"/>
</dbReference>
<dbReference type="PROSITE" id="PS50805">
    <property type="entry name" value="KRAB"/>
    <property type="match status" value="1"/>
</dbReference>
<feature type="domain" description="KRAB" evidence="1">
    <location>
        <begin position="12"/>
        <end position="83"/>
    </location>
</feature>
<evidence type="ECO:0000313" key="2">
    <source>
        <dbReference type="Ensembl" id="ENSNGAP00000010081.1"/>
    </source>
</evidence>
<dbReference type="PANTHER" id="PTHR23232">
    <property type="entry name" value="KRAB DOMAIN C2H2 ZINC FINGER"/>
    <property type="match status" value="1"/>
</dbReference>
<dbReference type="PANTHER" id="PTHR23232:SF150">
    <property type="entry name" value="ZINC FINGER PROTEIN 993-RELATED"/>
    <property type="match status" value="1"/>
</dbReference>
<keyword evidence="3" id="KW-1185">Reference proteome</keyword>
<dbReference type="GeneTree" id="ENSGT01150000286936"/>
<organism evidence="2 3">
    <name type="scientific">Nannospalax galili</name>
    <name type="common">Northern Israeli blind subterranean mole rat</name>
    <name type="synonym">Spalax galili</name>
    <dbReference type="NCBI Taxonomy" id="1026970"/>
    <lineage>
        <taxon>Eukaryota</taxon>
        <taxon>Metazoa</taxon>
        <taxon>Chordata</taxon>
        <taxon>Craniata</taxon>
        <taxon>Vertebrata</taxon>
        <taxon>Euteleostomi</taxon>
        <taxon>Mammalia</taxon>
        <taxon>Eutheria</taxon>
        <taxon>Euarchontoglires</taxon>
        <taxon>Glires</taxon>
        <taxon>Rodentia</taxon>
        <taxon>Myomorpha</taxon>
        <taxon>Muroidea</taxon>
        <taxon>Spalacidae</taxon>
        <taxon>Spalacinae</taxon>
        <taxon>Nannospalax</taxon>
    </lineage>
</organism>
<dbReference type="GO" id="GO:0006355">
    <property type="term" value="P:regulation of DNA-templated transcription"/>
    <property type="evidence" value="ECO:0007669"/>
    <property type="project" value="InterPro"/>
</dbReference>
<dbReference type="SUPFAM" id="SSF109640">
    <property type="entry name" value="KRAB domain (Kruppel-associated box)"/>
    <property type="match status" value="1"/>
</dbReference>
<sequence length="85" mass="9482">MADSPENASQAMATREVAVDFSQEEWQCLDSAQRALYIDVMLENYSKLISVDIIVLNSDLDYCLEGIKIPWNVKKVETAAKLQGG</sequence>
<name>A0A8C6QWX4_NANGA</name>
<protein>
    <recommendedName>
        <fullName evidence="1">KRAB domain-containing protein</fullName>
    </recommendedName>
</protein>
<dbReference type="InterPro" id="IPR036051">
    <property type="entry name" value="KRAB_dom_sf"/>
</dbReference>
<reference evidence="2" key="1">
    <citation type="submission" date="2025-08" db="UniProtKB">
        <authorList>
            <consortium name="Ensembl"/>
        </authorList>
    </citation>
    <scope>IDENTIFICATION</scope>
</reference>
<dbReference type="CDD" id="cd07765">
    <property type="entry name" value="KRAB_A-box"/>
    <property type="match status" value="1"/>
</dbReference>
<dbReference type="Gene3D" id="6.10.140.140">
    <property type="match status" value="1"/>
</dbReference>
<reference evidence="2" key="2">
    <citation type="submission" date="2025-09" db="UniProtKB">
        <authorList>
            <consortium name="Ensembl"/>
        </authorList>
    </citation>
    <scope>IDENTIFICATION</scope>
</reference>
<dbReference type="Proteomes" id="UP000694381">
    <property type="component" value="Unassembled WGS sequence"/>
</dbReference>
<accession>A0A8C6QWX4</accession>
<evidence type="ECO:0000313" key="3">
    <source>
        <dbReference type="Proteomes" id="UP000694381"/>
    </source>
</evidence>
<dbReference type="InterPro" id="IPR001909">
    <property type="entry name" value="KRAB"/>
</dbReference>
<proteinExistence type="predicted"/>
<dbReference type="Pfam" id="PF01352">
    <property type="entry name" value="KRAB"/>
    <property type="match status" value="1"/>
</dbReference>